<name>A0AAV7ULN1_PLEWA</name>
<dbReference type="EMBL" id="JANPWB010000005">
    <property type="protein sequence ID" value="KAJ1189531.1"/>
    <property type="molecule type" value="Genomic_DNA"/>
</dbReference>
<evidence type="ECO:0000313" key="2">
    <source>
        <dbReference type="EMBL" id="KAJ1189531.1"/>
    </source>
</evidence>
<feature type="compositionally biased region" description="Low complexity" evidence="1">
    <location>
        <begin position="51"/>
        <end position="64"/>
    </location>
</feature>
<organism evidence="2 3">
    <name type="scientific">Pleurodeles waltl</name>
    <name type="common">Iberian ribbed newt</name>
    <dbReference type="NCBI Taxonomy" id="8319"/>
    <lineage>
        <taxon>Eukaryota</taxon>
        <taxon>Metazoa</taxon>
        <taxon>Chordata</taxon>
        <taxon>Craniata</taxon>
        <taxon>Vertebrata</taxon>
        <taxon>Euteleostomi</taxon>
        <taxon>Amphibia</taxon>
        <taxon>Batrachia</taxon>
        <taxon>Caudata</taxon>
        <taxon>Salamandroidea</taxon>
        <taxon>Salamandridae</taxon>
        <taxon>Pleurodelinae</taxon>
        <taxon>Pleurodeles</taxon>
    </lineage>
</organism>
<keyword evidence="3" id="KW-1185">Reference proteome</keyword>
<accession>A0AAV7ULN1</accession>
<dbReference type="AlphaFoldDB" id="A0AAV7ULN1"/>
<feature type="region of interest" description="Disordered" evidence="1">
    <location>
        <begin position="51"/>
        <end position="75"/>
    </location>
</feature>
<gene>
    <name evidence="2" type="ORF">NDU88_006276</name>
</gene>
<evidence type="ECO:0000256" key="1">
    <source>
        <dbReference type="SAM" id="MobiDB-lite"/>
    </source>
</evidence>
<proteinExistence type="predicted"/>
<sequence length="75" mass="7928">MNPPASKSRRSWGRRAYGRSGVTVEAATHGPGSEQLIQERREVLQSSAAISASLAASETETEISQTPSDCPATPD</sequence>
<comment type="caution">
    <text evidence="2">The sequence shown here is derived from an EMBL/GenBank/DDBJ whole genome shotgun (WGS) entry which is preliminary data.</text>
</comment>
<dbReference type="Proteomes" id="UP001066276">
    <property type="component" value="Chromosome 3_1"/>
</dbReference>
<evidence type="ECO:0000313" key="3">
    <source>
        <dbReference type="Proteomes" id="UP001066276"/>
    </source>
</evidence>
<reference evidence="2" key="1">
    <citation type="journal article" date="2022" name="bioRxiv">
        <title>Sequencing and chromosome-scale assembly of the giantPleurodeles waltlgenome.</title>
        <authorList>
            <person name="Brown T."/>
            <person name="Elewa A."/>
            <person name="Iarovenko S."/>
            <person name="Subramanian E."/>
            <person name="Araus A.J."/>
            <person name="Petzold A."/>
            <person name="Susuki M."/>
            <person name="Suzuki K.-i.T."/>
            <person name="Hayashi T."/>
            <person name="Toyoda A."/>
            <person name="Oliveira C."/>
            <person name="Osipova E."/>
            <person name="Leigh N.D."/>
            <person name="Simon A."/>
            <person name="Yun M.H."/>
        </authorList>
    </citation>
    <scope>NUCLEOTIDE SEQUENCE</scope>
    <source>
        <strain evidence="2">20211129_DDA</strain>
        <tissue evidence="2">Liver</tissue>
    </source>
</reference>
<protein>
    <submittedName>
        <fullName evidence="2">Uncharacterized protein</fullName>
    </submittedName>
</protein>